<dbReference type="InterPro" id="IPR016181">
    <property type="entry name" value="Acyl_CoA_acyltransferase"/>
</dbReference>
<dbReference type="InterPro" id="IPR000182">
    <property type="entry name" value="GNAT_dom"/>
</dbReference>
<evidence type="ECO:0000313" key="4">
    <source>
        <dbReference type="EMBL" id="KAB2570859.1"/>
    </source>
</evidence>
<dbReference type="AlphaFoldDB" id="A0A5N5CZM7"/>
<feature type="domain" description="N-acetyltransferase" evidence="3">
    <location>
        <begin position="113"/>
        <end position="181"/>
    </location>
</feature>
<evidence type="ECO:0000256" key="2">
    <source>
        <dbReference type="ARBA" id="ARBA00023315"/>
    </source>
</evidence>
<accession>A0A5N5CZM7</accession>
<proteinExistence type="predicted"/>
<name>A0A5N5CZM7_9PEZI</name>
<dbReference type="GO" id="GO:0016747">
    <property type="term" value="F:acyltransferase activity, transferring groups other than amino-acyl groups"/>
    <property type="evidence" value="ECO:0007669"/>
    <property type="project" value="InterPro"/>
</dbReference>
<sequence length="225" mass="24910">MTYTCIRIDPQSPSLSHLAQKYKSLRLSALAESPHSFSSTYDKESQYTDEWWESRLQLPGRETFICSVHDASTSADEGEWIAQVTLLGPVPAKSYALPEAAQQPPVCSDADEEKWQMLSLYTLPAHRGKGVGKMLCRETFSWLQQMEMGSGKQQQKQIRVRIMVKPENTATVKMYAGLGFVDAGRCTLAEALKANGDGEMVPEDGGGPKFNQRTGLIMAATLTKE</sequence>
<dbReference type="OrthoDB" id="41532at2759"/>
<dbReference type="CDD" id="cd04301">
    <property type="entry name" value="NAT_SF"/>
    <property type="match status" value="1"/>
</dbReference>
<keyword evidence="5" id="KW-1185">Reference proteome</keyword>
<keyword evidence="1" id="KW-0808">Transferase</keyword>
<dbReference type="Gene3D" id="3.40.630.30">
    <property type="match status" value="1"/>
</dbReference>
<evidence type="ECO:0000313" key="5">
    <source>
        <dbReference type="Proteomes" id="UP000325902"/>
    </source>
</evidence>
<comment type="caution">
    <text evidence="4">The sequence shown here is derived from an EMBL/GenBank/DDBJ whole genome shotgun (WGS) entry which is preliminary data.</text>
</comment>
<dbReference type="SUPFAM" id="SSF55729">
    <property type="entry name" value="Acyl-CoA N-acyltransferases (Nat)"/>
    <property type="match status" value="1"/>
</dbReference>
<dbReference type="Pfam" id="PF13508">
    <property type="entry name" value="Acetyltransf_7"/>
    <property type="match status" value="1"/>
</dbReference>
<dbReference type="Proteomes" id="UP000325902">
    <property type="component" value="Unassembled WGS sequence"/>
</dbReference>
<organism evidence="4 5">
    <name type="scientific">Lasiodiplodia theobromae</name>
    <dbReference type="NCBI Taxonomy" id="45133"/>
    <lineage>
        <taxon>Eukaryota</taxon>
        <taxon>Fungi</taxon>
        <taxon>Dikarya</taxon>
        <taxon>Ascomycota</taxon>
        <taxon>Pezizomycotina</taxon>
        <taxon>Dothideomycetes</taxon>
        <taxon>Dothideomycetes incertae sedis</taxon>
        <taxon>Botryosphaeriales</taxon>
        <taxon>Botryosphaeriaceae</taxon>
        <taxon>Lasiodiplodia</taxon>
    </lineage>
</organism>
<dbReference type="EMBL" id="VCHE01000119">
    <property type="protein sequence ID" value="KAB2570859.1"/>
    <property type="molecule type" value="Genomic_DNA"/>
</dbReference>
<evidence type="ECO:0000256" key="1">
    <source>
        <dbReference type="ARBA" id="ARBA00022679"/>
    </source>
</evidence>
<keyword evidence="2" id="KW-0012">Acyltransferase</keyword>
<gene>
    <name evidence="4" type="ORF">DBV05_g10479</name>
</gene>
<reference evidence="4 5" key="1">
    <citation type="journal article" date="2019" name="Sci. Rep.">
        <title>A multi-omics analysis of the grapevine pathogen Lasiodiplodia theobromae reveals that temperature affects the expression of virulence- and pathogenicity-related genes.</title>
        <authorList>
            <person name="Felix C."/>
            <person name="Meneses R."/>
            <person name="Goncalves M.F.M."/>
            <person name="Tilleman L."/>
            <person name="Duarte A.S."/>
            <person name="Jorrin-Novo J.V."/>
            <person name="Van de Peer Y."/>
            <person name="Deforce D."/>
            <person name="Van Nieuwerburgh F."/>
            <person name="Esteves A.C."/>
            <person name="Alves A."/>
        </authorList>
    </citation>
    <scope>NUCLEOTIDE SEQUENCE [LARGE SCALE GENOMIC DNA]</scope>
    <source>
        <strain evidence="4 5">LA-SOL3</strain>
    </source>
</reference>
<evidence type="ECO:0000259" key="3">
    <source>
        <dbReference type="Pfam" id="PF13508"/>
    </source>
</evidence>
<protein>
    <recommendedName>
        <fullName evidence="3">N-acetyltransferase domain-containing protein</fullName>
    </recommendedName>
</protein>
<dbReference type="InterPro" id="IPR050680">
    <property type="entry name" value="YpeA/RimI_acetyltransf"/>
</dbReference>
<dbReference type="PANTHER" id="PTHR43420:SF47">
    <property type="entry name" value="N-ACETYLTRANSFERASE DOMAIN-CONTAINING PROTEIN"/>
    <property type="match status" value="1"/>
</dbReference>
<dbReference type="PANTHER" id="PTHR43420">
    <property type="entry name" value="ACETYLTRANSFERASE"/>
    <property type="match status" value="1"/>
</dbReference>